<name>A0ABZ1NL14_STRVL</name>
<accession>A0ABZ1NL14</accession>
<reference evidence="3 4" key="1">
    <citation type="submission" date="2022-10" db="EMBL/GenBank/DDBJ databases">
        <title>The complete genomes of actinobacterial strains from the NBC collection.</title>
        <authorList>
            <person name="Joergensen T.S."/>
            <person name="Alvarez Arevalo M."/>
            <person name="Sterndorff E.B."/>
            <person name="Faurdal D."/>
            <person name="Vuksanovic O."/>
            <person name="Mourched A.-S."/>
            <person name="Charusanti P."/>
            <person name="Shaw S."/>
            <person name="Blin K."/>
            <person name="Weber T."/>
        </authorList>
    </citation>
    <scope>NUCLEOTIDE SEQUENCE [LARGE SCALE GENOMIC DNA]</scope>
    <source>
        <strain evidence="3 4">NBC_00456</strain>
    </source>
</reference>
<dbReference type="Proteomes" id="UP001341259">
    <property type="component" value="Chromosome"/>
</dbReference>
<dbReference type="InterPro" id="IPR015943">
    <property type="entry name" value="WD40/YVTN_repeat-like_dom_sf"/>
</dbReference>
<dbReference type="Gene3D" id="2.130.10.10">
    <property type="entry name" value="YVTN repeat-like/Quinoprotein amine dehydrogenase"/>
    <property type="match status" value="1"/>
</dbReference>
<gene>
    <name evidence="3" type="ORF">OHB29_03125</name>
</gene>
<dbReference type="PROSITE" id="PS50082">
    <property type="entry name" value="WD_REPEATS_2"/>
    <property type="match status" value="1"/>
</dbReference>
<evidence type="ECO:0000313" key="3">
    <source>
        <dbReference type="EMBL" id="WUG92095.1"/>
    </source>
</evidence>
<proteinExistence type="predicted"/>
<dbReference type="PROSITE" id="PS50294">
    <property type="entry name" value="WD_REPEATS_REGION"/>
    <property type="match status" value="1"/>
</dbReference>
<evidence type="ECO:0000256" key="2">
    <source>
        <dbReference type="SAM" id="MobiDB-lite"/>
    </source>
</evidence>
<keyword evidence="1" id="KW-0853">WD repeat</keyword>
<sequence length="64" mass="6646">MALRPDGRTIAAGSTDGTTRLWHVAASPESGEAIRQICRVSEEQSAGDDERLDLSGAADDTACG</sequence>
<dbReference type="EMBL" id="CP107906">
    <property type="protein sequence ID" value="WUG92095.1"/>
    <property type="molecule type" value="Genomic_DNA"/>
</dbReference>
<keyword evidence="4" id="KW-1185">Reference proteome</keyword>
<feature type="repeat" description="WD" evidence="1">
    <location>
        <begin position="1"/>
        <end position="24"/>
    </location>
</feature>
<evidence type="ECO:0000256" key="1">
    <source>
        <dbReference type="PROSITE-ProRule" id="PRU00221"/>
    </source>
</evidence>
<evidence type="ECO:0000313" key="4">
    <source>
        <dbReference type="Proteomes" id="UP001341259"/>
    </source>
</evidence>
<dbReference type="RefSeq" id="WP_328336527.1">
    <property type="nucleotide sequence ID" value="NZ_CP107906.1"/>
</dbReference>
<organism evidence="3 4">
    <name type="scientific">Streptomyces violaceus</name>
    <name type="common">Streptomyces venezuelae</name>
    <dbReference type="NCBI Taxonomy" id="1936"/>
    <lineage>
        <taxon>Bacteria</taxon>
        <taxon>Bacillati</taxon>
        <taxon>Actinomycetota</taxon>
        <taxon>Actinomycetes</taxon>
        <taxon>Kitasatosporales</taxon>
        <taxon>Streptomycetaceae</taxon>
        <taxon>Streptomyces</taxon>
    </lineage>
</organism>
<feature type="region of interest" description="Disordered" evidence="2">
    <location>
        <begin position="41"/>
        <end position="64"/>
    </location>
</feature>
<dbReference type="InterPro" id="IPR001680">
    <property type="entry name" value="WD40_rpt"/>
</dbReference>
<protein>
    <submittedName>
        <fullName evidence="3">WD40 domain-containing protein</fullName>
    </submittedName>
</protein>